<gene>
    <name evidence="1" type="ORF">AR1Y2_3327</name>
</gene>
<dbReference type="EMBL" id="CP040058">
    <property type="protein sequence ID" value="QCP36781.1"/>
    <property type="molecule type" value="Genomic_DNA"/>
</dbReference>
<evidence type="ECO:0000313" key="1">
    <source>
        <dbReference type="EMBL" id="QCP36781.1"/>
    </source>
</evidence>
<keyword evidence="2" id="KW-1185">Reference proteome</keyword>
<dbReference type="AlphaFoldDB" id="A0A4P8IIA6"/>
<accession>A0A4P8IIA6</accession>
<organism evidence="1 2">
    <name type="scientific">Anaerostipes rhamnosivorans</name>
    <dbReference type="NCBI Taxonomy" id="1229621"/>
    <lineage>
        <taxon>Bacteria</taxon>
        <taxon>Bacillati</taxon>
        <taxon>Bacillota</taxon>
        <taxon>Clostridia</taxon>
        <taxon>Lachnospirales</taxon>
        <taxon>Lachnospiraceae</taxon>
        <taxon>Anaerostipes</taxon>
    </lineage>
</organism>
<dbReference type="KEGG" id="arf:AR1Y2_3327"/>
<sequence>MRLPFFGHWKEELNYERKKSSRAGCSFSVSNFKTLKQ</sequence>
<evidence type="ECO:0000313" key="2">
    <source>
        <dbReference type="Proteomes" id="UP000298653"/>
    </source>
</evidence>
<dbReference type="Proteomes" id="UP000298653">
    <property type="component" value="Chromosome"/>
</dbReference>
<protein>
    <submittedName>
        <fullName evidence="1">Uncharacterized protein</fullName>
    </submittedName>
</protein>
<reference evidence="1 2" key="1">
    <citation type="submission" date="2019-05" db="EMBL/GenBank/DDBJ databases">
        <title>Complete genome sequencing of Anaerostipes rhamnosivorans.</title>
        <authorList>
            <person name="Bui T.P.N."/>
            <person name="de Vos W.M."/>
        </authorList>
    </citation>
    <scope>NUCLEOTIDE SEQUENCE [LARGE SCALE GENOMIC DNA]</scope>
    <source>
        <strain evidence="1 2">1y2</strain>
    </source>
</reference>
<name>A0A4P8IIA6_9FIRM</name>
<proteinExistence type="predicted"/>